<dbReference type="InterPro" id="IPR052557">
    <property type="entry name" value="CAP/Cytokinesis_protein"/>
</dbReference>
<feature type="compositionally biased region" description="Basic and acidic residues" evidence="1">
    <location>
        <begin position="125"/>
        <end position="134"/>
    </location>
</feature>
<reference evidence="3 4" key="1">
    <citation type="submission" date="2019-04" db="EMBL/GenBank/DDBJ databases">
        <authorList>
            <consortium name="Wellcome Sanger Institute Data Sharing"/>
        </authorList>
    </citation>
    <scope>NUCLEOTIDE SEQUENCE [LARGE SCALE GENOMIC DNA]</scope>
</reference>
<dbReference type="InterPro" id="IPR002931">
    <property type="entry name" value="Transglutaminase-like"/>
</dbReference>
<name>A0A8C9SAK6_SCLFO</name>
<dbReference type="Pfam" id="PF23265">
    <property type="entry name" value="Ig-like_KY"/>
    <property type="match status" value="3"/>
</dbReference>
<feature type="domain" description="Transglutaminase-like" evidence="2">
    <location>
        <begin position="276"/>
        <end position="345"/>
    </location>
</feature>
<dbReference type="Ensembl" id="ENSSFOT00015029659.2">
    <property type="protein sequence ID" value="ENSSFOP00015029324.2"/>
    <property type="gene ID" value="ENSSFOG00015018852.2"/>
</dbReference>
<feature type="region of interest" description="Disordered" evidence="1">
    <location>
        <begin position="48"/>
        <end position="67"/>
    </location>
</feature>
<feature type="compositionally biased region" description="Polar residues" evidence="1">
    <location>
        <begin position="135"/>
        <end position="147"/>
    </location>
</feature>
<dbReference type="SUPFAM" id="SSF54001">
    <property type="entry name" value="Cysteine proteinases"/>
    <property type="match status" value="1"/>
</dbReference>
<dbReference type="PANTHER" id="PTHR46333">
    <property type="entry name" value="CYTOKINESIS PROTEIN 3"/>
    <property type="match status" value="1"/>
</dbReference>
<dbReference type="GeneTree" id="ENSGT00940000165596"/>
<dbReference type="Proteomes" id="UP000694397">
    <property type="component" value="Chromosome 1"/>
</dbReference>
<dbReference type="PANTHER" id="PTHR46333:SF4">
    <property type="entry name" value="TRANSGLUTAMINASE-LIKE DOMAIN-CONTAINING PROTEIN"/>
    <property type="match status" value="1"/>
</dbReference>
<dbReference type="AlphaFoldDB" id="A0A8C9SAK6"/>
<dbReference type="OrthoDB" id="6129702at2759"/>
<dbReference type="InterPro" id="IPR038765">
    <property type="entry name" value="Papain-like_cys_pep_sf"/>
</dbReference>
<dbReference type="Gene3D" id="3.10.620.30">
    <property type="match status" value="1"/>
</dbReference>
<organism evidence="3 4">
    <name type="scientific">Scleropages formosus</name>
    <name type="common">Asian bonytongue</name>
    <name type="synonym">Osteoglossum formosum</name>
    <dbReference type="NCBI Taxonomy" id="113540"/>
    <lineage>
        <taxon>Eukaryota</taxon>
        <taxon>Metazoa</taxon>
        <taxon>Chordata</taxon>
        <taxon>Craniata</taxon>
        <taxon>Vertebrata</taxon>
        <taxon>Euteleostomi</taxon>
        <taxon>Actinopterygii</taxon>
        <taxon>Neopterygii</taxon>
        <taxon>Teleostei</taxon>
        <taxon>Osteoglossocephala</taxon>
        <taxon>Osteoglossomorpha</taxon>
        <taxon>Osteoglossiformes</taxon>
        <taxon>Osteoglossidae</taxon>
        <taxon>Scleropages</taxon>
    </lineage>
</organism>
<evidence type="ECO:0000256" key="1">
    <source>
        <dbReference type="SAM" id="MobiDB-lite"/>
    </source>
</evidence>
<dbReference type="Pfam" id="PF01841">
    <property type="entry name" value="Transglut_core"/>
    <property type="match status" value="1"/>
</dbReference>
<gene>
    <name evidence="3" type="primary">ky</name>
</gene>
<accession>A0A8C9SAK6</accession>
<evidence type="ECO:0000313" key="3">
    <source>
        <dbReference type="Ensembl" id="ENSSFOP00015029324.2"/>
    </source>
</evidence>
<evidence type="ECO:0000313" key="4">
    <source>
        <dbReference type="Proteomes" id="UP000694397"/>
    </source>
</evidence>
<feature type="region of interest" description="Disordered" evidence="1">
    <location>
        <begin position="125"/>
        <end position="147"/>
    </location>
</feature>
<dbReference type="InterPro" id="IPR056564">
    <property type="entry name" value="Ig-like_KY"/>
</dbReference>
<proteinExistence type="predicted"/>
<dbReference type="SMART" id="SM00460">
    <property type="entry name" value="TGc"/>
    <property type="match status" value="1"/>
</dbReference>
<feature type="region of interest" description="Disordered" evidence="1">
    <location>
        <begin position="164"/>
        <end position="193"/>
    </location>
</feature>
<reference evidence="3" key="3">
    <citation type="submission" date="2025-09" db="UniProtKB">
        <authorList>
            <consortium name="Ensembl"/>
        </authorList>
    </citation>
    <scope>IDENTIFICATION</scope>
</reference>
<dbReference type="GO" id="GO:0005737">
    <property type="term" value="C:cytoplasm"/>
    <property type="evidence" value="ECO:0007669"/>
    <property type="project" value="TreeGrafter"/>
</dbReference>
<sequence>MPKIRMEDLIPKRPALLSCGLPLSHTNIHNGCLNNNNREVQNDSNLKSLQQNQDPETTSKPDDQNKQTAQVLSLAKDVSQVSLDAEGALPVYQEWHLEVLERNSAKKSSPGGPGGMVSRRTVFEKWTDKEKEAQRPSTKRQLSAESATHTIRVVKKATIGKEEHTPRQVEAKLQDPPTAGICGSPMVGGQRRKKRKDLFSSTEIFREVDTLTINTGKELRAQRVSSVPPIAKAITRGSWSKLENLRAIWVWLCHNIEYDLSGYLGLSEKLCSPEQVIEAGRGVCCGYSRICLEMCREVGIECHEVSGHGKGIGYQQGQSFKNIKSNHMWNAVELGGCWYLLDACWGAGKVDMENKTYRKRFDDFYFLTDPEDFIDSHYPDDPKWQLLECPIPLKEFETRVFKTSEFYGLGLKLQHPTHFHLVTERGEATVSLSSSSPAEFTYQISQKGDGEFKDISSSFGLLTANPLGMNLRLLPPTHGTYDIMVFARPANSTDLFRWVCSFLLECPEPRASEELPENPFVFWGLQPNASSLGLEPCSHGAEPILVEAGSLELQLKTSRPLMMISELSHRELDPALAKCCTANQIESDQLTCYVLCPYRGFYRLSLFIRDYEQSDECFQNAGNFLLLCQRDPVNLNQLFPTNLSSSCGPGIRTASAGLSKFSHPKAIINMQQGKCNITFHNSQDLDLHAVLSKEPQKIADRSLGRHVLLTYVDSKVTLSVTLPEAGVYRLGLYGKTTPGQEFSPLCDFILRGPSVTSWPPFPYIYTAWQRGCVLFEPRSGLLQPQSYVRFRVRVPGARKVIVAAEEQTNLQLNKSKNLARPSQLLAGFTDAAPFKQLLSRNSKRKSFAMALLTAAPNRAQLILQEPVKTARERESVQEQASPLQIHLIRNH</sequence>
<feature type="compositionally biased region" description="Basic and acidic residues" evidence="1">
    <location>
        <begin position="164"/>
        <end position="173"/>
    </location>
</feature>
<keyword evidence="4" id="KW-1185">Reference proteome</keyword>
<protein>
    <submittedName>
        <fullName evidence="3">Kyphoscoliosis peptidase</fullName>
    </submittedName>
</protein>
<evidence type="ECO:0000259" key="2">
    <source>
        <dbReference type="SMART" id="SM00460"/>
    </source>
</evidence>
<reference evidence="3" key="2">
    <citation type="submission" date="2025-08" db="UniProtKB">
        <authorList>
            <consortium name="Ensembl"/>
        </authorList>
    </citation>
    <scope>IDENTIFICATION</scope>
</reference>